<dbReference type="RefSeq" id="WP_212705395.1">
    <property type="nucleotide sequence ID" value="NZ_CP073581.1"/>
</dbReference>
<keyword evidence="3" id="KW-1185">Reference proteome</keyword>
<name>A0A975JFA8_9RHOB</name>
<gene>
    <name evidence="2" type="ORF">KDD17_04035</name>
</gene>
<keyword evidence="1" id="KW-1133">Transmembrane helix</keyword>
<keyword evidence="1" id="KW-0472">Membrane</keyword>
<dbReference type="KEGG" id="sual:KDD17_04035"/>
<organism evidence="2 3">
    <name type="scientific">Sulfitobacter albidus</name>
    <dbReference type="NCBI Taxonomy" id="2829501"/>
    <lineage>
        <taxon>Bacteria</taxon>
        <taxon>Pseudomonadati</taxon>
        <taxon>Pseudomonadota</taxon>
        <taxon>Alphaproteobacteria</taxon>
        <taxon>Rhodobacterales</taxon>
        <taxon>Roseobacteraceae</taxon>
        <taxon>Sulfitobacter</taxon>
    </lineage>
</organism>
<dbReference type="AlphaFoldDB" id="A0A975JFA8"/>
<reference evidence="2" key="1">
    <citation type="submission" date="2021-04" db="EMBL/GenBank/DDBJ databases">
        <title>Complete genome sequence for Sulfitobacter sp. strain JK7-1.</title>
        <authorList>
            <person name="Park S.-J."/>
        </authorList>
    </citation>
    <scope>NUCLEOTIDE SEQUENCE</scope>
    <source>
        <strain evidence="2">JK7-1</strain>
    </source>
</reference>
<dbReference type="EMBL" id="CP073581">
    <property type="protein sequence ID" value="QUJ77200.1"/>
    <property type="molecule type" value="Genomic_DNA"/>
</dbReference>
<keyword evidence="1" id="KW-0812">Transmembrane</keyword>
<sequence length="150" mass="15401">MFAMLICLLAPQGVAHLRGFGPAGHLTLLLLSLCAVTAVLAAAAFSALPGDLRATRDATYFVVTISPLGYAMIGLTLLAPLYWAVEQLRPEARFSIDTALAQALALTMAAALSGSGAPTGAPRVAELASLALVLGMLARCGWLILRPSAG</sequence>
<feature type="transmembrane region" description="Helical" evidence="1">
    <location>
        <begin position="60"/>
        <end position="82"/>
    </location>
</feature>
<protein>
    <submittedName>
        <fullName evidence="2">Uncharacterized protein</fullName>
    </submittedName>
</protein>
<feature type="transmembrane region" description="Helical" evidence="1">
    <location>
        <begin position="25"/>
        <end position="48"/>
    </location>
</feature>
<feature type="transmembrane region" description="Helical" evidence="1">
    <location>
        <begin position="94"/>
        <end position="112"/>
    </location>
</feature>
<evidence type="ECO:0000313" key="3">
    <source>
        <dbReference type="Proteomes" id="UP000683291"/>
    </source>
</evidence>
<evidence type="ECO:0000256" key="1">
    <source>
        <dbReference type="SAM" id="Phobius"/>
    </source>
</evidence>
<evidence type="ECO:0000313" key="2">
    <source>
        <dbReference type="EMBL" id="QUJ77200.1"/>
    </source>
</evidence>
<accession>A0A975JFA8</accession>
<dbReference type="Proteomes" id="UP000683291">
    <property type="component" value="Chromosome 1"/>
</dbReference>
<proteinExistence type="predicted"/>
<feature type="transmembrane region" description="Helical" evidence="1">
    <location>
        <begin position="124"/>
        <end position="145"/>
    </location>
</feature>